<sequence>MEERKKRSELKGKEERGRVAVHSQVRKIKQESDSEQIMDWAFGFGQPEVRPVRHQLSRWVHACMIHYKWERRTCFQVTLLRGSTFALKQARDFTFICICFAQAIHCGIPSIATQDENNGEMQQHKEVFGWTRRDYGSGKQQWKEALMMMIVMSWNARGLGRPLALSYIRSQGELKKWNKQEFGNIHVRKNELIQKLEEAQQNLHDEHSAGHERSLRLELEKILEAEQIYWLQKSRVNWIINGPDGNPTIFFQQNWDVVGTLVTDACLNYLNAGKILKEMTFIVLVPKRNNPEEVSHHRPISLYNVVYKVIAKILQWEIQKGMQAMDVECVLCHGGKENLEHLFRDCSFSRAVSAWIQIGYQN</sequence>
<evidence type="ECO:0000313" key="2">
    <source>
        <dbReference type="EMBL" id="KAH1089923.1"/>
    </source>
</evidence>
<accession>A0A9D3VNH3</accession>
<name>A0A9D3VNH3_9ROSI</name>
<protein>
    <recommendedName>
        <fullName evidence="4">Reverse transcriptase zinc-binding domain-containing protein</fullName>
    </recommendedName>
</protein>
<keyword evidence="3" id="KW-1185">Reference proteome</keyword>
<feature type="compositionally biased region" description="Basic and acidic residues" evidence="1">
    <location>
        <begin position="1"/>
        <end position="18"/>
    </location>
</feature>
<evidence type="ECO:0000313" key="3">
    <source>
        <dbReference type="Proteomes" id="UP000828251"/>
    </source>
</evidence>
<dbReference type="AlphaFoldDB" id="A0A9D3VNH3"/>
<reference evidence="2 3" key="1">
    <citation type="journal article" date="2021" name="Plant Biotechnol. J.">
        <title>Multi-omics assisted identification of the key and species-specific regulatory components of drought-tolerant mechanisms in Gossypium stocksii.</title>
        <authorList>
            <person name="Yu D."/>
            <person name="Ke L."/>
            <person name="Zhang D."/>
            <person name="Wu Y."/>
            <person name="Sun Y."/>
            <person name="Mei J."/>
            <person name="Sun J."/>
            <person name="Sun Y."/>
        </authorList>
    </citation>
    <scope>NUCLEOTIDE SEQUENCE [LARGE SCALE GENOMIC DNA]</scope>
    <source>
        <strain evidence="3">cv. E1</strain>
        <tissue evidence="2">Leaf</tissue>
    </source>
</reference>
<dbReference type="OrthoDB" id="1879501at2759"/>
<feature type="region of interest" description="Disordered" evidence="1">
    <location>
        <begin position="1"/>
        <end position="23"/>
    </location>
</feature>
<evidence type="ECO:0008006" key="4">
    <source>
        <dbReference type="Google" id="ProtNLM"/>
    </source>
</evidence>
<organism evidence="2 3">
    <name type="scientific">Gossypium stocksii</name>
    <dbReference type="NCBI Taxonomy" id="47602"/>
    <lineage>
        <taxon>Eukaryota</taxon>
        <taxon>Viridiplantae</taxon>
        <taxon>Streptophyta</taxon>
        <taxon>Embryophyta</taxon>
        <taxon>Tracheophyta</taxon>
        <taxon>Spermatophyta</taxon>
        <taxon>Magnoliopsida</taxon>
        <taxon>eudicotyledons</taxon>
        <taxon>Gunneridae</taxon>
        <taxon>Pentapetalae</taxon>
        <taxon>rosids</taxon>
        <taxon>malvids</taxon>
        <taxon>Malvales</taxon>
        <taxon>Malvaceae</taxon>
        <taxon>Malvoideae</taxon>
        <taxon>Gossypium</taxon>
    </lineage>
</organism>
<dbReference type="Proteomes" id="UP000828251">
    <property type="component" value="Unassembled WGS sequence"/>
</dbReference>
<gene>
    <name evidence="2" type="ORF">J1N35_017180</name>
</gene>
<dbReference type="EMBL" id="JAIQCV010000006">
    <property type="protein sequence ID" value="KAH1089923.1"/>
    <property type="molecule type" value="Genomic_DNA"/>
</dbReference>
<proteinExistence type="predicted"/>
<comment type="caution">
    <text evidence="2">The sequence shown here is derived from an EMBL/GenBank/DDBJ whole genome shotgun (WGS) entry which is preliminary data.</text>
</comment>
<evidence type="ECO:0000256" key="1">
    <source>
        <dbReference type="SAM" id="MobiDB-lite"/>
    </source>
</evidence>